<dbReference type="PROSITE" id="PS50200">
    <property type="entry name" value="RA"/>
    <property type="match status" value="1"/>
</dbReference>
<dbReference type="OrthoDB" id="10034447at2759"/>
<organism evidence="3 4">
    <name type="scientific">Eleutherodactylus coqui</name>
    <name type="common">Puerto Rican coqui</name>
    <dbReference type="NCBI Taxonomy" id="57060"/>
    <lineage>
        <taxon>Eukaryota</taxon>
        <taxon>Metazoa</taxon>
        <taxon>Chordata</taxon>
        <taxon>Craniata</taxon>
        <taxon>Vertebrata</taxon>
        <taxon>Euteleostomi</taxon>
        <taxon>Amphibia</taxon>
        <taxon>Batrachia</taxon>
        <taxon>Anura</taxon>
        <taxon>Neobatrachia</taxon>
        <taxon>Hyloidea</taxon>
        <taxon>Eleutherodactylidae</taxon>
        <taxon>Eleutherodactylinae</taxon>
        <taxon>Eleutherodactylus</taxon>
        <taxon>Eleutherodactylus</taxon>
    </lineage>
</organism>
<feature type="non-terminal residue" evidence="3">
    <location>
        <position position="431"/>
    </location>
</feature>
<feature type="compositionally biased region" description="Polar residues" evidence="1">
    <location>
        <begin position="409"/>
        <end position="425"/>
    </location>
</feature>
<proteinExistence type="predicted"/>
<feature type="domain" description="Ras-associating" evidence="2">
    <location>
        <begin position="59"/>
        <end position="135"/>
    </location>
</feature>
<feature type="region of interest" description="Disordered" evidence="1">
    <location>
        <begin position="409"/>
        <end position="431"/>
    </location>
</feature>
<sequence length="431" mass="49806">MSVYSPTPGGPGSFMCRLPRSRRMRRQEPAASVPKEEIDNEERQIVVWVGQEEKVISGLTKHTTCEDVVEALLEEYQVLAENNNVRLGSHKEYCILESWKDFKRILPPSLQMLKLLKSWGAEEISVKFFLFKPCTLYPFSMWWTSQNSITPPFNNCKNQHNVVFHVQDFPLDMRKRIVRKAFRKLQKMKKDMNYPKETNIQQLIHVIMSQNSIMKQQMDRMKEVDNQLEAYDSCQQQLENCGCNEENDGSCMKADDDECHSVDGLPEIHDTKNLTHIEDTLNYQFTLIRKLSDEIKMEMSSMCIQEDEDFVKEELSYKETSVKQGIDESLQVGLRLHSLNSYIQTEIQYNNSILLQQRKEYEILKQELKSVCASNSDSSLCDTPQQYMSSDVSSNKAVRDISALLSSTDIQNDTDSDTGISSTHSQDLELI</sequence>
<dbReference type="InterPro" id="IPR033593">
    <property type="entry name" value="N-RASSF"/>
</dbReference>
<dbReference type="InterPro" id="IPR029071">
    <property type="entry name" value="Ubiquitin-like_domsf"/>
</dbReference>
<keyword evidence="4" id="KW-1185">Reference proteome</keyword>
<dbReference type="AlphaFoldDB" id="A0A8J6KDZ4"/>
<dbReference type="SUPFAM" id="SSF54236">
    <property type="entry name" value="Ubiquitin-like"/>
    <property type="match status" value="1"/>
</dbReference>
<protein>
    <recommendedName>
        <fullName evidence="2">Ras-associating domain-containing protein</fullName>
    </recommendedName>
</protein>
<accession>A0A8J6KDZ4</accession>
<dbReference type="PANTHER" id="PTHR15286:SF10">
    <property type="entry name" value="RAS ASSOCIATION DOMAIN-CONTAINING PROTEIN 9"/>
    <property type="match status" value="1"/>
</dbReference>
<dbReference type="Proteomes" id="UP000770717">
    <property type="component" value="Unassembled WGS sequence"/>
</dbReference>
<dbReference type="GO" id="GO:0007165">
    <property type="term" value="P:signal transduction"/>
    <property type="evidence" value="ECO:0007669"/>
    <property type="project" value="InterPro"/>
</dbReference>
<comment type="caution">
    <text evidence="3">The sequence shown here is derived from an EMBL/GenBank/DDBJ whole genome shotgun (WGS) entry which is preliminary data.</text>
</comment>
<evidence type="ECO:0000313" key="4">
    <source>
        <dbReference type="Proteomes" id="UP000770717"/>
    </source>
</evidence>
<reference evidence="3" key="1">
    <citation type="thesis" date="2020" institute="ProQuest LLC" country="789 East Eisenhower Parkway, Ann Arbor, MI, USA">
        <title>Comparative Genomics and Chromosome Evolution.</title>
        <authorList>
            <person name="Mudd A.B."/>
        </authorList>
    </citation>
    <scope>NUCLEOTIDE SEQUENCE</scope>
    <source>
        <strain evidence="3">HN-11 Male</strain>
        <tissue evidence="3">Kidney and liver</tissue>
    </source>
</reference>
<feature type="region of interest" description="Disordered" evidence="1">
    <location>
        <begin position="1"/>
        <end position="37"/>
    </location>
</feature>
<dbReference type="PANTHER" id="PTHR15286">
    <property type="entry name" value="RAS-ASSOCIATING DOMAIN CONTAINING PROTEIN"/>
    <property type="match status" value="1"/>
</dbReference>
<dbReference type="Gene3D" id="3.10.20.90">
    <property type="entry name" value="Phosphatidylinositol 3-kinase Catalytic Subunit, Chain A, domain 1"/>
    <property type="match status" value="1"/>
</dbReference>
<evidence type="ECO:0000256" key="1">
    <source>
        <dbReference type="SAM" id="MobiDB-lite"/>
    </source>
</evidence>
<dbReference type="EMBL" id="WNTK01000002">
    <property type="protein sequence ID" value="KAG9490443.1"/>
    <property type="molecule type" value="Genomic_DNA"/>
</dbReference>
<gene>
    <name evidence="3" type="ORF">GDO78_006012</name>
</gene>
<evidence type="ECO:0000313" key="3">
    <source>
        <dbReference type="EMBL" id="KAG9490443.1"/>
    </source>
</evidence>
<evidence type="ECO:0000259" key="2">
    <source>
        <dbReference type="PROSITE" id="PS50200"/>
    </source>
</evidence>
<dbReference type="InterPro" id="IPR000159">
    <property type="entry name" value="RA_dom"/>
</dbReference>
<name>A0A8J6KDZ4_ELECQ</name>